<accession>B3RM58</accession>
<dbReference type="GeneID" id="6749324"/>
<dbReference type="InterPro" id="IPR005225">
    <property type="entry name" value="Small_GTP-bd"/>
</dbReference>
<dbReference type="eggNOG" id="KOG0087">
    <property type="taxonomic scope" value="Eukaryota"/>
</dbReference>
<evidence type="ECO:0000313" key="3">
    <source>
        <dbReference type="EMBL" id="EDV28907.1"/>
    </source>
</evidence>
<dbReference type="SMART" id="SM00173">
    <property type="entry name" value="RAS"/>
    <property type="match status" value="1"/>
</dbReference>
<keyword evidence="4" id="KW-1185">Reference proteome</keyword>
<sequence length="182" mass="20478">MKRLKLILVSFVPSFCLIVLLLGHSDSGKKELYSYFNKDSPKVDFISTIGVDYAVKSVKIGFKLVKAQIWDTASQNRFRGLYSSYYRSAAGALLIYDVTKRHTFHNVRNWVHDMMADADENIVTLLLGNTSTCNKDNTRAVSEKEANKFAEGNVTFFSEISILDNVAIENLFRNFVSGTSIA</sequence>
<dbReference type="HOGENOM" id="CLU_041217_10_1_1"/>
<dbReference type="SUPFAM" id="SSF52540">
    <property type="entry name" value="P-loop containing nucleoside triphosphate hydrolases"/>
    <property type="match status" value="1"/>
</dbReference>
<feature type="chain" id="PRO_5002798207" evidence="2">
    <location>
        <begin position="28"/>
        <end position="182"/>
    </location>
</feature>
<dbReference type="PhylomeDB" id="B3RM58"/>
<reference evidence="3 4" key="1">
    <citation type="journal article" date="2008" name="Nature">
        <title>The Trichoplax genome and the nature of placozoans.</title>
        <authorList>
            <person name="Srivastava M."/>
            <person name="Begovic E."/>
            <person name="Chapman J."/>
            <person name="Putnam N.H."/>
            <person name="Hellsten U."/>
            <person name="Kawashima T."/>
            <person name="Kuo A."/>
            <person name="Mitros T."/>
            <person name="Salamov A."/>
            <person name="Carpenter M.L."/>
            <person name="Signorovitch A.Y."/>
            <person name="Moreno M.A."/>
            <person name="Kamm K."/>
            <person name="Grimwood J."/>
            <person name="Schmutz J."/>
            <person name="Shapiro H."/>
            <person name="Grigoriev I.V."/>
            <person name="Buss L.W."/>
            <person name="Schierwater B."/>
            <person name="Dellaporta S.L."/>
            <person name="Rokhsar D.S."/>
        </authorList>
    </citation>
    <scope>NUCLEOTIDE SEQUENCE [LARGE SCALE GENOMIC DNA]</scope>
    <source>
        <strain evidence="3 4">Grell-BS-1999</strain>
    </source>
</reference>
<dbReference type="PANTHER" id="PTHR47979">
    <property type="entry name" value="DRAB11-RELATED"/>
    <property type="match status" value="1"/>
</dbReference>
<dbReference type="GO" id="GO:0012505">
    <property type="term" value="C:endomembrane system"/>
    <property type="evidence" value="ECO:0000318"/>
    <property type="project" value="GO_Central"/>
</dbReference>
<feature type="signal peptide" evidence="2">
    <location>
        <begin position="1"/>
        <end position="27"/>
    </location>
</feature>
<dbReference type="RefSeq" id="XP_002108109.1">
    <property type="nucleotide sequence ID" value="XM_002108073.1"/>
</dbReference>
<organism evidence="3 4">
    <name type="scientific">Trichoplax adhaerens</name>
    <name type="common">Trichoplax reptans</name>
    <dbReference type="NCBI Taxonomy" id="10228"/>
    <lineage>
        <taxon>Eukaryota</taxon>
        <taxon>Metazoa</taxon>
        <taxon>Placozoa</taxon>
        <taxon>Uniplacotomia</taxon>
        <taxon>Trichoplacea</taxon>
        <taxon>Trichoplacidae</taxon>
        <taxon>Trichoplax</taxon>
    </lineage>
</organism>
<dbReference type="SMART" id="SM00175">
    <property type="entry name" value="RAB"/>
    <property type="match status" value="1"/>
</dbReference>
<dbReference type="PRINTS" id="PR00449">
    <property type="entry name" value="RASTRNSFRMNG"/>
</dbReference>
<dbReference type="PROSITE" id="PS51421">
    <property type="entry name" value="RAS"/>
    <property type="match status" value="1"/>
</dbReference>
<dbReference type="FunFam" id="3.40.50.300:FF:001447">
    <property type="entry name" value="Ras-related protein Rab-1B"/>
    <property type="match status" value="1"/>
</dbReference>
<dbReference type="KEGG" id="tad:TRIADDRAFT_19167"/>
<dbReference type="GO" id="GO:0005525">
    <property type="term" value="F:GTP binding"/>
    <property type="evidence" value="ECO:0007669"/>
    <property type="project" value="InterPro"/>
</dbReference>
<proteinExistence type="inferred from homology"/>
<keyword evidence="2" id="KW-0732">Signal</keyword>
<dbReference type="Proteomes" id="UP000009022">
    <property type="component" value="Unassembled WGS sequence"/>
</dbReference>
<dbReference type="NCBIfam" id="TIGR00231">
    <property type="entry name" value="small_GTP"/>
    <property type="match status" value="1"/>
</dbReference>
<comment type="similarity">
    <text evidence="1">Belongs to the small GTPase superfamily. Rab family.</text>
</comment>
<evidence type="ECO:0000313" key="4">
    <source>
        <dbReference type="Proteomes" id="UP000009022"/>
    </source>
</evidence>
<dbReference type="PROSITE" id="PS51419">
    <property type="entry name" value="RAB"/>
    <property type="match status" value="1"/>
</dbReference>
<dbReference type="CTD" id="6749324"/>
<protein>
    <submittedName>
        <fullName evidence="3">Uncharacterized protein</fullName>
    </submittedName>
</protein>
<dbReference type="Pfam" id="PF00071">
    <property type="entry name" value="Ras"/>
    <property type="match status" value="1"/>
</dbReference>
<evidence type="ECO:0000256" key="1">
    <source>
        <dbReference type="ARBA" id="ARBA00006270"/>
    </source>
</evidence>
<dbReference type="AlphaFoldDB" id="B3RM58"/>
<dbReference type="EMBL" id="DS985241">
    <property type="protein sequence ID" value="EDV28907.1"/>
    <property type="molecule type" value="Genomic_DNA"/>
</dbReference>
<evidence type="ECO:0000256" key="2">
    <source>
        <dbReference type="SAM" id="SignalP"/>
    </source>
</evidence>
<dbReference type="Gene3D" id="3.40.50.300">
    <property type="entry name" value="P-loop containing nucleotide triphosphate hydrolases"/>
    <property type="match status" value="1"/>
</dbReference>
<dbReference type="InterPro" id="IPR001806">
    <property type="entry name" value="Small_GTPase"/>
</dbReference>
<dbReference type="GO" id="GO:0000045">
    <property type="term" value="P:autophagosome assembly"/>
    <property type="evidence" value="ECO:0000318"/>
    <property type="project" value="GO_Central"/>
</dbReference>
<dbReference type="InterPro" id="IPR027417">
    <property type="entry name" value="P-loop_NTPase"/>
</dbReference>
<dbReference type="STRING" id="10228.B3RM58"/>
<dbReference type="InterPro" id="IPR050209">
    <property type="entry name" value="Rab_GTPases_membrane_traffic"/>
</dbReference>
<dbReference type="InParanoid" id="B3RM58"/>
<name>B3RM58_TRIAD</name>
<dbReference type="GO" id="GO:0003924">
    <property type="term" value="F:GTPase activity"/>
    <property type="evidence" value="ECO:0000318"/>
    <property type="project" value="GO_Central"/>
</dbReference>
<dbReference type="GO" id="GO:0006886">
    <property type="term" value="P:intracellular protein transport"/>
    <property type="evidence" value="ECO:0000318"/>
    <property type="project" value="GO_Central"/>
</dbReference>
<gene>
    <name evidence="3" type="ORF">TRIADDRAFT_19167</name>
</gene>